<feature type="compositionally biased region" description="Basic and acidic residues" evidence="1">
    <location>
        <begin position="248"/>
        <end position="261"/>
    </location>
</feature>
<feature type="region of interest" description="Disordered" evidence="1">
    <location>
        <begin position="124"/>
        <end position="147"/>
    </location>
</feature>
<feature type="compositionally biased region" description="Basic and acidic residues" evidence="1">
    <location>
        <begin position="341"/>
        <end position="353"/>
    </location>
</feature>
<feature type="compositionally biased region" description="Polar residues" evidence="1">
    <location>
        <begin position="270"/>
        <end position="279"/>
    </location>
</feature>
<gene>
    <name evidence="2" type="ORF">ACHAWO_009781</name>
</gene>
<comment type="caution">
    <text evidence="2">The sequence shown here is derived from an EMBL/GenBank/DDBJ whole genome shotgun (WGS) entry which is preliminary data.</text>
</comment>
<evidence type="ECO:0000313" key="2">
    <source>
        <dbReference type="EMBL" id="KAL3771621.1"/>
    </source>
</evidence>
<keyword evidence="3" id="KW-1185">Reference proteome</keyword>
<organism evidence="2 3">
    <name type="scientific">Cyclotella atomus</name>
    <dbReference type="NCBI Taxonomy" id="382360"/>
    <lineage>
        <taxon>Eukaryota</taxon>
        <taxon>Sar</taxon>
        <taxon>Stramenopiles</taxon>
        <taxon>Ochrophyta</taxon>
        <taxon>Bacillariophyta</taxon>
        <taxon>Coscinodiscophyceae</taxon>
        <taxon>Thalassiosirophycidae</taxon>
        <taxon>Stephanodiscales</taxon>
        <taxon>Stephanodiscaceae</taxon>
        <taxon>Cyclotella</taxon>
    </lineage>
</organism>
<evidence type="ECO:0000256" key="1">
    <source>
        <dbReference type="SAM" id="MobiDB-lite"/>
    </source>
</evidence>
<protein>
    <submittedName>
        <fullName evidence="2">Uncharacterized protein</fullName>
    </submittedName>
</protein>
<feature type="compositionally biased region" description="Basic residues" evidence="1">
    <location>
        <begin position="360"/>
        <end position="372"/>
    </location>
</feature>
<feature type="region of interest" description="Disordered" evidence="1">
    <location>
        <begin position="177"/>
        <end position="199"/>
    </location>
</feature>
<dbReference type="Proteomes" id="UP001530400">
    <property type="component" value="Unassembled WGS sequence"/>
</dbReference>
<reference evidence="2 3" key="1">
    <citation type="submission" date="2024-10" db="EMBL/GenBank/DDBJ databases">
        <title>Updated reference genomes for cyclostephanoid diatoms.</title>
        <authorList>
            <person name="Roberts W.R."/>
            <person name="Alverson A.J."/>
        </authorList>
    </citation>
    <scope>NUCLEOTIDE SEQUENCE [LARGE SCALE GENOMIC DNA]</scope>
    <source>
        <strain evidence="2 3">AJA010-31</strain>
    </source>
</reference>
<name>A0ABD3NBG3_9STRA</name>
<sequence>MKSSSASSLTCSTGNSSALVSQAASNDSDDAMNENYITLLRYRDAYHIFGLKHPDDDSNSHRGNEYSSEDIFAAYRQCHQETLLALQKANAGKVNTLVMSQLNYLELKLRALDQARFELLGDQDDLNDGESVFDESNDEGGDAQDVMDDCEDSLMQSTVPEKVPSKEEDELQTIDIYFQPSKSSYKPNRPRNLSKDSTDMSSLSWLSKADSDDNLSQVLGPLKSKKPNSTSPRGIEDFPGEEQFSYEENSKQSRREPEKVARQRPPMPTRSKSSNTQTIEAARKGVLRALSEDDSECLPLEDYDDAMVMQFLQKALKDNLDVEDVREEQRVRDNNSPVKSVRSERSRRSELSHKSCASSKRSKSSQRSRRSNSSKLPALPSQRSSKSNPTSRSSTPTPPEEEYAEIDKLINNEEDYYDSILQSGMELAEDFCGVLNSCFWDANGALNTTCDDKDAATNGDSVNGKNSNDRGYDNASNSRFKEDDSYFGDEYTLGTDGESTAFNTTSSFGHVPEVGTPESYMERRYSHREKKMLV</sequence>
<dbReference type="AlphaFoldDB" id="A0ABD3NBG3"/>
<dbReference type="EMBL" id="JALLPJ020001284">
    <property type="protein sequence ID" value="KAL3771621.1"/>
    <property type="molecule type" value="Genomic_DNA"/>
</dbReference>
<feature type="region of interest" description="Disordered" evidence="1">
    <location>
        <begin position="456"/>
        <end position="483"/>
    </location>
</feature>
<proteinExistence type="predicted"/>
<feature type="region of interest" description="Disordered" evidence="1">
    <location>
        <begin position="324"/>
        <end position="402"/>
    </location>
</feature>
<evidence type="ECO:0000313" key="3">
    <source>
        <dbReference type="Proteomes" id="UP001530400"/>
    </source>
</evidence>
<feature type="compositionally biased region" description="Low complexity" evidence="1">
    <location>
        <begin position="373"/>
        <end position="395"/>
    </location>
</feature>
<feature type="region of interest" description="Disordered" evidence="1">
    <location>
        <begin position="213"/>
        <end position="296"/>
    </location>
</feature>
<accession>A0ABD3NBG3</accession>